<feature type="region of interest" description="Disordered" evidence="1">
    <location>
        <begin position="273"/>
        <end position="366"/>
    </location>
</feature>
<evidence type="ECO:0000256" key="2">
    <source>
        <dbReference type="SAM" id="Phobius"/>
    </source>
</evidence>
<dbReference type="EMBL" id="JAGZXI010000001">
    <property type="protein sequence ID" value="MBS6634224.1"/>
    <property type="molecule type" value="Genomic_DNA"/>
</dbReference>
<name>A0A943Y5T5_9MICC</name>
<feature type="region of interest" description="Disordered" evidence="1">
    <location>
        <begin position="1"/>
        <end position="22"/>
    </location>
</feature>
<keyword evidence="2" id="KW-1133">Transmembrane helix</keyword>
<proteinExistence type="predicted"/>
<evidence type="ECO:0000313" key="3">
    <source>
        <dbReference type="EMBL" id="MBS6634224.1"/>
    </source>
</evidence>
<keyword evidence="2" id="KW-0812">Transmembrane</keyword>
<accession>A0A943Y5T5</accession>
<organism evidence="3 4">
    <name type="scientific">Rothia mucilaginosa</name>
    <dbReference type="NCBI Taxonomy" id="43675"/>
    <lineage>
        <taxon>Bacteria</taxon>
        <taxon>Bacillati</taxon>
        <taxon>Actinomycetota</taxon>
        <taxon>Actinomycetes</taxon>
        <taxon>Micrococcales</taxon>
        <taxon>Micrococcaceae</taxon>
        <taxon>Rothia</taxon>
    </lineage>
</organism>
<comment type="caution">
    <text evidence="3">The sequence shown here is derived from an EMBL/GenBank/DDBJ whole genome shotgun (WGS) entry which is preliminary data.</text>
</comment>
<feature type="compositionally biased region" description="Acidic residues" evidence="1">
    <location>
        <begin position="279"/>
        <end position="294"/>
    </location>
</feature>
<dbReference type="RefSeq" id="WP_303951717.1">
    <property type="nucleotide sequence ID" value="NZ_JAGZXI010000001.1"/>
</dbReference>
<feature type="transmembrane region" description="Helical" evidence="2">
    <location>
        <begin position="106"/>
        <end position="134"/>
    </location>
</feature>
<gene>
    <name evidence="3" type="ORF">KH265_00935</name>
</gene>
<reference evidence="3" key="1">
    <citation type="submission" date="2021-02" db="EMBL/GenBank/DDBJ databases">
        <title>Infant gut strain persistence is associated with maternal origin, phylogeny, and functional potential including surface adhesion and iron acquisition.</title>
        <authorList>
            <person name="Lou Y.C."/>
        </authorList>
    </citation>
    <scope>NUCLEOTIDE SEQUENCE</scope>
    <source>
        <strain evidence="3">L1_008_092G1_dasL1_008_092G1_concoct_16</strain>
    </source>
</reference>
<feature type="transmembrane region" description="Helical" evidence="2">
    <location>
        <begin position="66"/>
        <end position="94"/>
    </location>
</feature>
<evidence type="ECO:0000256" key="1">
    <source>
        <dbReference type="SAM" id="MobiDB-lite"/>
    </source>
</evidence>
<feature type="compositionally biased region" description="Basic and acidic residues" evidence="1">
    <location>
        <begin position="7"/>
        <end position="17"/>
    </location>
</feature>
<feature type="transmembrane region" description="Helical" evidence="2">
    <location>
        <begin position="154"/>
        <end position="173"/>
    </location>
</feature>
<evidence type="ECO:0000313" key="4">
    <source>
        <dbReference type="Proteomes" id="UP000739069"/>
    </source>
</evidence>
<dbReference type="AlphaFoldDB" id="A0A943Y5T5"/>
<protein>
    <submittedName>
        <fullName evidence="3">Uncharacterized protein</fullName>
    </submittedName>
</protein>
<keyword evidence="2" id="KW-0472">Membrane</keyword>
<dbReference type="Proteomes" id="UP000739069">
    <property type="component" value="Unassembled WGS sequence"/>
</dbReference>
<feature type="transmembrane region" description="Helical" evidence="2">
    <location>
        <begin position="32"/>
        <end position="51"/>
    </location>
</feature>
<feature type="compositionally biased region" description="Basic and acidic residues" evidence="1">
    <location>
        <begin position="301"/>
        <end position="327"/>
    </location>
</feature>
<sequence length="366" mass="40220">MYPTSDPAHESQTRTDPDNGEEQIEPVQKTSVLINISFCLGVGLMLVYAGLDAHQALASAGHGWDIVSIFTIAVPRLLSGTIWVELIILCFLAVLCTGSRGARQTLMLYAAVCCLSGMLITAGSFDLAGFFFPAFTALNPATSPATASLTVTKVLVIIVGVGAALFIFLLGLVSTRDEEAVLSEEPPASAVESMENVAGADEETGMTIEERQAAHYLEMLRLIDEEERVTRTPAEQRILDLRAKMAVTENPLEKQRLEGEILLTLRAERAGLEPYNGELDGDEPVDGEPVDEENVLSHQSADTETRARLEEAQAHRKHKEADRRAEEAVAQQYKTTRRKAARKKPRKEQRGYKDTSVYTEEGYRLN</sequence>
<feature type="compositionally biased region" description="Basic residues" evidence="1">
    <location>
        <begin position="335"/>
        <end position="347"/>
    </location>
</feature>